<accession>A0A0J1K848</accession>
<dbReference type="InterPro" id="IPR033932">
    <property type="entry name" value="YtcJ-like"/>
</dbReference>
<gene>
    <name evidence="3" type="ORF">ABT57_08265</name>
</gene>
<organism evidence="3 4">
    <name type="scientific">Photobacterium ganghwense</name>
    <dbReference type="NCBI Taxonomy" id="320778"/>
    <lineage>
        <taxon>Bacteria</taxon>
        <taxon>Pseudomonadati</taxon>
        <taxon>Pseudomonadota</taxon>
        <taxon>Gammaproteobacteria</taxon>
        <taxon>Vibrionales</taxon>
        <taxon>Vibrionaceae</taxon>
        <taxon>Photobacterium</taxon>
    </lineage>
</organism>
<dbReference type="STRING" id="320778.ABT57_08265"/>
<evidence type="ECO:0000256" key="1">
    <source>
        <dbReference type="SAM" id="SignalP"/>
    </source>
</evidence>
<dbReference type="InterPro" id="IPR013108">
    <property type="entry name" value="Amidohydro_3"/>
</dbReference>
<dbReference type="Gene3D" id="2.30.40.10">
    <property type="entry name" value="Urease, subunit C, domain 1"/>
    <property type="match status" value="1"/>
</dbReference>
<keyword evidence="1" id="KW-0732">Signal</keyword>
<dbReference type="PANTHER" id="PTHR22642">
    <property type="entry name" value="IMIDAZOLONEPROPIONASE"/>
    <property type="match status" value="1"/>
</dbReference>
<dbReference type="OrthoDB" id="9031471at2"/>
<feature type="domain" description="Amidohydrolase 3" evidence="2">
    <location>
        <begin position="73"/>
        <end position="563"/>
    </location>
</feature>
<dbReference type="Gene3D" id="3.10.310.70">
    <property type="match status" value="1"/>
</dbReference>
<dbReference type="Gene3D" id="3.20.20.140">
    <property type="entry name" value="Metal-dependent hydrolases"/>
    <property type="match status" value="1"/>
</dbReference>
<dbReference type="PANTHER" id="PTHR22642:SF2">
    <property type="entry name" value="PROTEIN LONG AFTER FAR-RED 3"/>
    <property type="match status" value="1"/>
</dbReference>
<dbReference type="SUPFAM" id="SSF51556">
    <property type="entry name" value="Metallo-dependent hydrolases"/>
    <property type="match status" value="1"/>
</dbReference>
<dbReference type="Pfam" id="PF07969">
    <property type="entry name" value="Amidohydro_3"/>
    <property type="match status" value="1"/>
</dbReference>
<dbReference type="InterPro" id="IPR032466">
    <property type="entry name" value="Metal_Hydrolase"/>
</dbReference>
<dbReference type="SUPFAM" id="SSF51338">
    <property type="entry name" value="Composite domain of metallo-dependent hydrolases"/>
    <property type="match status" value="1"/>
</dbReference>
<name>A0A0J1K848_9GAMM</name>
<comment type="caution">
    <text evidence="3">The sequence shown here is derived from an EMBL/GenBank/DDBJ whole genome shotgun (WGS) entry which is preliminary data.</text>
</comment>
<reference evidence="3 4" key="1">
    <citation type="submission" date="2015-05" db="EMBL/GenBank/DDBJ databases">
        <title>Photobacterium galathea sp. nov.</title>
        <authorList>
            <person name="Machado H."/>
            <person name="Gram L."/>
        </authorList>
    </citation>
    <scope>NUCLEOTIDE SEQUENCE [LARGE SCALE GENOMIC DNA]</scope>
    <source>
        <strain evidence="3 4">DSM 22954</strain>
    </source>
</reference>
<protein>
    <submittedName>
        <fullName evidence="3">Amidohydrolase</fullName>
    </submittedName>
</protein>
<keyword evidence="3" id="KW-0378">Hydrolase</keyword>
<dbReference type="InterPro" id="IPR011059">
    <property type="entry name" value="Metal-dep_hydrolase_composite"/>
</dbReference>
<evidence type="ECO:0000259" key="2">
    <source>
        <dbReference type="Pfam" id="PF07969"/>
    </source>
</evidence>
<dbReference type="CDD" id="cd01300">
    <property type="entry name" value="YtcJ_like"/>
    <property type="match status" value="1"/>
</dbReference>
<feature type="signal peptide" evidence="1">
    <location>
        <begin position="1"/>
        <end position="18"/>
    </location>
</feature>
<dbReference type="EMBL" id="LDOU01000006">
    <property type="protein sequence ID" value="KLV10517.1"/>
    <property type="molecule type" value="Genomic_DNA"/>
</dbReference>
<evidence type="ECO:0000313" key="3">
    <source>
        <dbReference type="EMBL" id="KLV10517.1"/>
    </source>
</evidence>
<evidence type="ECO:0000313" key="4">
    <source>
        <dbReference type="Proteomes" id="UP000035909"/>
    </source>
</evidence>
<dbReference type="AlphaFoldDB" id="A0A0J1K848"/>
<keyword evidence="4" id="KW-1185">Reference proteome</keyword>
<proteinExistence type="predicted"/>
<dbReference type="RefSeq" id="WP_047884682.1">
    <property type="nucleotide sequence ID" value="NZ_CP071326.1"/>
</dbReference>
<dbReference type="GO" id="GO:0016810">
    <property type="term" value="F:hydrolase activity, acting on carbon-nitrogen (but not peptide) bonds"/>
    <property type="evidence" value="ECO:0007669"/>
    <property type="project" value="InterPro"/>
</dbReference>
<dbReference type="Proteomes" id="UP000035909">
    <property type="component" value="Unassembled WGS sequence"/>
</dbReference>
<dbReference type="PATRIC" id="fig|320778.3.peg.1792"/>
<sequence length="598" mass="64418">MRIAPIVISLLAASSAYAVSPPKPTAQTIYLGGDIVTVNDSAPSVQALAIKNGRILALGSEADVMKLQDEETKIVDLHGKTLIPGFIDAHGHVFNTGIQALSANLLAEPDGSVDSISALQESLNAWASKPQNKQHGIILGFGYDDSQLKEGRHPTRQELDAVSADLPVIIIHQSGHLATLNSKALALAGIGPDSQDPEGGKIRREADGKTPNGVLEETAFFGSLLPMFAKLSPTENEAIFKAGMALYASFGYTTAQEGRASTSAVKTMYELAQKAKLPIDVAAYADIQIARDVIVPPYYASEYMNGFRVAGAKLNLDGSPQGKTAWLTEPYLVPPEGQEAGYKGYSSMSDEQAGKYIELAQSKGWQLLTHVNGDAAIDQLIKGVEASEEKHGKPDRGFVAIHAQTARKDQVGAFKRLGIFPAFFPMHTFYWGDWHSDSVLGKERAQNISPTGWARELGMIFTSHHDSPVALPDSMRVYYATVNRVSRTGRLIGPDQRVSSLEGLKSQTLWAATQYKEEQNKGSLEVGKLADLVVLSANPLKVEPEKLADIRVEETIKEGVTVYRSDEQANNGGCIESARCSAVATTAMVESGLMHHAH</sequence>
<feature type="chain" id="PRO_5005254346" evidence="1">
    <location>
        <begin position="19"/>
        <end position="598"/>
    </location>
</feature>